<name>X1H9X2_9ZZZZ</name>
<dbReference type="AlphaFoldDB" id="X1H9X2"/>
<feature type="transmembrane region" description="Helical" evidence="1">
    <location>
        <begin position="119"/>
        <end position="139"/>
    </location>
</feature>
<accession>X1H9X2</accession>
<gene>
    <name evidence="2" type="ORF">S03H2_34202</name>
</gene>
<keyword evidence="1" id="KW-1133">Transmembrane helix</keyword>
<evidence type="ECO:0008006" key="3">
    <source>
        <dbReference type="Google" id="ProtNLM"/>
    </source>
</evidence>
<reference evidence="2" key="1">
    <citation type="journal article" date="2014" name="Front. Microbiol.">
        <title>High frequency of phylogenetically diverse reductive dehalogenase-homologous genes in deep subseafloor sedimentary metagenomes.</title>
        <authorList>
            <person name="Kawai M."/>
            <person name="Futagami T."/>
            <person name="Toyoda A."/>
            <person name="Takaki Y."/>
            <person name="Nishi S."/>
            <person name="Hori S."/>
            <person name="Arai W."/>
            <person name="Tsubouchi T."/>
            <person name="Morono Y."/>
            <person name="Uchiyama I."/>
            <person name="Ito T."/>
            <person name="Fujiyama A."/>
            <person name="Inagaki F."/>
            <person name="Takami H."/>
        </authorList>
    </citation>
    <scope>NUCLEOTIDE SEQUENCE</scope>
    <source>
        <strain evidence="2">Expedition CK06-06</strain>
    </source>
</reference>
<evidence type="ECO:0000313" key="2">
    <source>
        <dbReference type="EMBL" id="GAH53870.1"/>
    </source>
</evidence>
<organism evidence="2">
    <name type="scientific">marine sediment metagenome</name>
    <dbReference type="NCBI Taxonomy" id="412755"/>
    <lineage>
        <taxon>unclassified sequences</taxon>
        <taxon>metagenomes</taxon>
        <taxon>ecological metagenomes</taxon>
    </lineage>
</organism>
<dbReference type="EMBL" id="BARU01020853">
    <property type="protein sequence ID" value="GAH53870.1"/>
    <property type="molecule type" value="Genomic_DNA"/>
</dbReference>
<protein>
    <recommendedName>
        <fullName evidence="3">Tyrosine kinase G-rich domain-containing protein</fullName>
    </recommendedName>
</protein>
<keyword evidence="1" id="KW-0812">Transmembrane</keyword>
<sequence>FPLRDQIRVLEDSLNVIRGFGVYDYESQAEVFSDAYAIAIAAGNVIGAREIEKKLKVLEKYGGAYVSIRDFLEFEKDHLSELKAKYAEAQVDAHQNLPHKFIVDQAYMAEKKSYPQKNLIVFVSTVSAFFLALILMFVFESIRDRVNS</sequence>
<evidence type="ECO:0000256" key="1">
    <source>
        <dbReference type="SAM" id="Phobius"/>
    </source>
</evidence>
<proteinExistence type="predicted"/>
<comment type="caution">
    <text evidence="2">The sequence shown here is derived from an EMBL/GenBank/DDBJ whole genome shotgun (WGS) entry which is preliminary data.</text>
</comment>
<keyword evidence="1" id="KW-0472">Membrane</keyword>
<feature type="non-terminal residue" evidence="2">
    <location>
        <position position="1"/>
    </location>
</feature>